<comment type="similarity">
    <text evidence="1">Belongs to the LysR transcriptional regulatory family.</text>
</comment>
<evidence type="ECO:0000313" key="7">
    <source>
        <dbReference type="Proteomes" id="UP000028602"/>
    </source>
</evidence>
<dbReference type="FunFam" id="1.10.10.10:FF:000001">
    <property type="entry name" value="LysR family transcriptional regulator"/>
    <property type="match status" value="1"/>
</dbReference>
<proteinExistence type="inferred from homology"/>
<dbReference type="PROSITE" id="PS50931">
    <property type="entry name" value="HTH_LYSR"/>
    <property type="match status" value="1"/>
</dbReference>
<protein>
    <submittedName>
        <fullName evidence="6">LysR family transcriptional regulator</fullName>
    </submittedName>
</protein>
<dbReference type="Proteomes" id="UP000028602">
    <property type="component" value="Unassembled WGS sequence"/>
</dbReference>
<evidence type="ECO:0000259" key="5">
    <source>
        <dbReference type="PROSITE" id="PS50931"/>
    </source>
</evidence>
<dbReference type="InterPro" id="IPR005119">
    <property type="entry name" value="LysR_subst-bd"/>
</dbReference>
<keyword evidence="3" id="KW-0238">DNA-binding</keyword>
<dbReference type="OrthoDB" id="5289754at2"/>
<name>A0A085JCS6_9GAMM</name>
<dbReference type="SUPFAM" id="SSF53850">
    <property type="entry name" value="Periplasmic binding protein-like II"/>
    <property type="match status" value="1"/>
</dbReference>
<dbReference type="GO" id="GO:0032993">
    <property type="term" value="C:protein-DNA complex"/>
    <property type="evidence" value="ECO:0007669"/>
    <property type="project" value="TreeGrafter"/>
</dbReference>
<dbReference type="CDD" id="cd08451">
    <property type="entry name" value="PBP2_BudR"/>
    <property type="match status" value="1"/>
</dbReference>
<dbReference type="EMBL" id="JMPR01000038">
    <property type="protein sequence ID" value="KFD18272.1"/>
    <property type="molecule type" value="Genomic_DNA"/>
</dbReference>
<dbReference type="InterPro" id="IPR037410">
    <property type="entry name" value="BudR_PBP2"/>
</dbReference>
<evidence type="ECO:0000256" key="3">
    <source>
        <dbReference type="ARBA" id="ARBA00023125"/>
    </source>
</evidence>
<dbReference type="SUPFAM" id="SSF46785">
    <property type="entry name" value="Winged helix' DNA-binding domain"/>
    <property type="match status" value="1"/>
</dbReference>
<evidence type="ECO:0000256" key="2">
    <source>
        <dbReference type="ARBA" id="ARBA00023015"/>
    </source>
</evidence>
<dbReference type="Pfam" id="PF03466">
    <property type="entry name" value="LysR_substrate"/>
    <property type="match status" value="1"/>
</dbReference>
<dbReference type="Gene3D" id="3.40.190.10">
    <property type="entry name" value="Periplasmic binding protein-like II"/>
    <property type="match status" value="2"/>
</dbReference>
<dbReference type="PRINTS" id="PR00039">
    <property type="entry name" value="HTHLYSR"/>
</dbReference>
<dbReference type="InterPro" id="IPR000847">
    <property type="entry name" value="LysR_HTH_N"/>
</dbReference>
<dbReference type="PANTHER" id="PTHR30346">
    <property type="entry name" value="TRANSCRIPTIONAL DUAL REGULATOR HCAR-RELATED"/>
    <property type="match status" value="1"/>
</dbReference>
<evidence type="ECO:0000256" key="1">
    <source>
        <dbReference type="ARBA" id="ARBA00009437"/>
    </source>
</evidence>
<dbReference type="GO" id="GO:0003700">
    <property type="term" value="F:DNA-binding transcription factor activity"/>
    <property type="evidence" value="ECO:0007669"/>
    <property type="project" value="InterPro"/>
</dbReference>
<feature type="domain" description="HTH lysR-type" evidence="5">
    <location>
        <begin position="1"/>
        <end position="58"/>
    </location>
</feature>
<gene>
    <name evidence="6" type="ORF">GTPT_2462</name>
</gene>
<dbReference type="Pfam" id="PF00126">
    <property type="entry name" value="HTH_1"/>
    <property type="match status" value="1"/>
</dbReference>
<comment type="caution">
    <text evidence="6">The sequence shown here is derived from an EMBL/GenBank/DDBJ whole genome shotgun (WGS) entry which is preliminary data.</text>
</comment>
<dbReference type="InterPro" id="IPR036390">
    <property type="entry name" value="WH_DNA-bd_sf"/>
</dbReference>
<dbReference type="eggNOG" id="COG0583">
    <property type="taxonomic scope" value="Bacteria"/>
</dbReference>
<organism evidence="6 7">
    <name type="scientific">Tatumella ptyseos ATCC 33301</name>
    <dbReference type="NCBI Taxonomy" id="1005995"/>
    <lineage>
        <taxon>Bacteria</taxon>
        <taxon>Pseudomonadati</taxon>
        <taxon>Pseudomonadota</taxon>
        <taxon>Gammaproteobacteria</taxon>
        <taxon>Enterobacterales</taxon>
        <taxon>Erwiniaceae</taxon>
        <taxon>Tatumella</taxon>
    </lineage>
</organism>
<evidence type="ECO:0000256" key="4">
    <source>
        <dbReference type="ARBA" id="ARBA00023163"/>
    </source>
</evidence>
<dbReference type="PANTHER" id="PTHR30346:SF30">
    <property type="entry name" value="SMALL NEUTRAL PROTEASE REGULATORY PROTEIN"/>
    <property type="match status" value="1"/>
</dbReference>
<keyword evidence="4" id="KW-0804">Transcription</keyword>
<accession>A0A085JCS6</accession>
<sequence length="291" mass="31992">MELRHLRYFVAVADAGNFTRAAESLGISQPPLSQQIQRLEHEIGSPLLRRLTRSVELTPAGKVLYEDAIKILKMSDSAFEKACSVGRGLSGSLRIGFASSTALNPQVFTLLHNFRDHYPMINLLPGELHMSALINELLKGAIDIAFIRLPCDRSREVDYRVIDNEEMVVALPLNHPLAERPVLSSLAELRNETLIIFPREISPGLYDSVITACHQAGFTPPTFAQSPQTTSAISMVATGFGYTIVPVSHSKIDQASVCYLPIEGAPLKAQVALAWRRHSLSKAGEHFLALL</sequence>
<keyword evidence="7" id="KW-1185">Reference proteome</keyword>
<dbReference type="AlphaFoldDB" id="A0A085JCS6"/>
<dbReference type="RefSeq" id="WP_029991763.1">
    <property type="nucleotide sequence ID" value="NZ_ATMJ01000084.1"/>
</dbReference>
<reference evidence="6 7" key="1">
    <citation type="submission" date="2014-05" db="EMBL/GenBank/DDBJ databases">
        <title>ATOL: Assembling a taxonomically balanced genome-scale reconstruction of the evolutionary history of the Enterobacteriaceae.</title>
        <authorList>
            <person name="Plunkett G.III."/>
            <person name="Neeno-Eckwall E.C."/>
            <person name="Glasner J.D."/>
            <person name="Perna N.T."/>
        </authorList>
    </citation>
    <scope>NUCLEOTIDE SEQUENCE [LARGE SCALE GENOMIC DNA]</scope>
    <source>
        <strain evidence="6 7">ATCC 33301</strain>
    </source>
</reference>
<dbReference type="InterPro" id="IPR036388">
    <property type="entry name" value="WH-like_DNA-bd_sf"/>
</dbReference>
<dbReference type="GO" id="GO:0003677">
    <property type="term" value="F:DNA binding"/>
    <property type="evidence" value="ECO:0007669"/>
    <property type="project" value="UniProtKB-KW"/>
</dbReference>
<keyword evidence="2" id="KW-0805">Transcription regulation</keyword>
<evidence type="ECO:0000313" key="6">
    <source>
        <dbReference type="EMBL" id="KFD18272.1"/>
    </source>
</evidence>
<dbReference type="Gene3D" id="1.10.10.10">
    <property type="entry name" value="Winged helix-like DNA-binding domain superfamily/Winged helix DNA-binding domain"/>
    <property type="match status" value="1"/>
</dbReference>